<dbReference type="EMBL" id="JABSTU010000001">
    <property type="protein sequence ID" value="KAH8039607.1"/>
    <property type="molecule type" value="Genomic_DNA"/>
</dbReference>
<dbReference type="PROSITE" id="PS51885">
    <property type="entry name" value="NEPRILYSIN"/>
    <property type="match status" value="1"/>
</dbReference>
<evidence type="ECO:0000313" key="3">
    <source>
        <dbReference type="Proteomes" id="UP000821866"/>
    </source>
</evidence>
<reference evidence="2" key="2">
    <citation type="submission" date="2021-09" db="EMBL/GenBank/DDBJ databases">
        <authorList>
            <person name="Jia N."/>
            <person name="Wang J."/>
            <person name="Shi W."/>
            <person name="Du L."/>
            <person name="Sun Y."/>
            <person name="Zhan W."/>
            <person name="Jiang J."/>
            <person name="Wang Q."/>
            <person name="Zhang B."/>
            <person name="Ji P."/>
            <person name="Sakyi L.B."/>
            <person name="Cui X."/>
            <person name="Yuan T."/>
            <person name="Jiang B."/>
            <person name="Yang W."/>
            <person name="Lam T.T.-Y."/>
            <person name="Chang Q."/>
            <person name="Ding S."/>
            <person name="Wang X."/>
            <person name="Zhu J."/>
            <person name="Ruan X."/>
            <person name="Zhao L."/>
            <person name="Wei J."/>
            <person name="Que T."/>
            <person name="Du C."/>
            <person name="Cheng J."/>
            <person name="Dai P."/>
            <person name="Han X."/>
            <person name="Huang E."/>
            <person name="Gao Y."/>
            <person name="Liu J."/>
            <person name="Shao H."/>
            <person name="Ye R."/>
            <person name="Li L."/>
            <person name="Wei W."/>
            <person name="Wang X."/>
            <person name="Wang C."/>
            <person name="Huo Q."/>
            <person name="Li W."/>
            <person name="Guo W."/>
            <person name="Chen H."/>
            <person name="Chen S."/>
            <person name="Zhou L."/>
            <person name="Zhou L."/>
            <person name="Ni X."/>
            <person name="Tian J."/>
            <person name="Zhou Y."/>
            <person name="Sheng Y."/>
            <person name="Liu T."/>
            <person name="Pan Y."/>
            <person name="Xia L."/>
            <person name="Li J."/>
            <person name="Zhao F."/>
            <person name="Cao W."/>
        </authorList>
    </citation>
    <scope>NUCLEOTIDE SEQUENCE</scope>
    <source>
        <strain evidence="2">Rmic-2018</strain>
        <tissue evidence="2">Larvae</tissue>
    </source>
</reference>
<evidence type="ECO:0000259" key="1">
    <source>
        <dbReference type="Pfam" id="PF01431"/>
    </source>
</evidence>
<sequence>MVVVTQLYFWPQSLDKHSVEQAYSGFPEHEPLFIEHWLKAKKAMRSLLGTDAGELLERIPTNAWDARVEYDYWGKAVAVSTATLQEPLFSPGFPQAINYAGLGTMFASALVQAFDARGVMLEDADDQRLLLDNGTREMLFKRLACSDPASELAAASFFKTAWQSPSPPRDLTVDGVARPADQVFFMAQCRLLCGSADALHFCSGGLWQINAFAKAYGCPRQQAKNDKKTLAYSSPEIFSSKGVEDLI</sequence>
<dbReference type="Pfam" id="PF01431">
    <property type="entry name" value="Peptidase_M13"/>
    <property type="match status" value="1"/>
</dbReference>
<dbReference type="SUPFAM" id="SSF55486">
    <property type="entry name" value="Metalloproteases ('zincins'), catalytic domain"/>
    <property type="match status" value="1"/>
</dbReference>
<reference evidence="2" key="1">
    <citation type="journal article" date="2020" name="Cell">
        <title>Large-Scale Comparative Analyses of Tick Genomes Elucidate Their Genetic Diversity and Vector Capacities.</title>
        <authorList>
            <consortium name="Tick Genome and Microbiome Consortium (TIGMIC)"/>
            <person name="Jia N."/>
            <person name="Wang J."/>
            <person name="Shi W."/>
            <person name="Du L."/>
            <person name="Sun Y."/>
            <person name="Zhan W."/>
            <person name="Jiang J.F."/>
            <person name="Wang Q."/>
            <person name="Zhang B."/>
            <person name="Ji P."/>
            <person name="Bell-Sakyi L."/>
            <person name="Cui X.M."/>
            <person name="Yuan T.T."/>
            <person name="Jiang B.G."/>
            <person name="Yang W.F."/>
            <person name="Lam T.T."/>
            <person name="Chang Q.C."/>
            <person name="Ding S.J."/>
            <person name="Wang X.J."/>
            <person name="Zhu J.G."/>
            <person name="Ruan X.D."/>
            <person name="Zhao L."/>
            <person name="Wei J.T."/>
            <person name="Ye R.Z."/>
            <person name="Que T.C."/>
            <person name="Du C.H."/>
            <person name="Zhou Y.H."/>
            <person name="Cheng J.X."/>
            <person name="Dai P.F."/>
            <person name="Guo W.B."/>
            <person name="Han X.H."/>
            <person name="Huang E.J."/>
            <person name="Li L.F."/>
            <person name="Wei W."/>
            <person name="Gao Y.C."/>
            <person name="Liu J.Z."/>
            <person name="Shao H.Z."/>
            <person name="Wang X."/>
            <person name="Wang C.C."/>
            <person name="Yang T.C."/>
            <person name="Huo Q.B."/>
            <person name="Li W."/>
            <person name="Chen H.Y."/>
            <person name="Chen S.E."/>
            <person name="Zhou L.G."/>
            <person name="Ni X.B."/>
            <person name="Tian J.H."/>
            <person name="Sheng Y."/>
            <person name="Liu T."/>
            <person name="Pan Y.S."/>
            <person name="Xia L.Y."/>
            <person name="Li J."/>
            <person name="Zhao F."/>
            <person name="Cao W.C."/>
        </authorList>
    </citation>
    <scope>NUCLEOTIDE SEQUENCE</scope>
    <source>
        <strain evidence="2">Rmic-2018</strain>
    </source>
</reference>
<dbReference type="InterPro" id="IPR000718">
    <property type="entry name" value="Peptidase_M13"/>
</dbReference>
<dbReference type="GO" id="GO:0006508">
    <property type="term" value="P:proteolysis"/>
    <property type="evidence" value="ECO:0007669"/>
    <property type="project" value="InterPro"/>
</dbReference>
<organism evidence="2 3">
    <name type="scientific">Rhipicephalus microplus</name>
    <name type="common">Cattle tick</name>
    <name type="synonym">Boophilus microplus</name>
    <dbReference type="NCBI Taxonomy" id="6941"/>
    <lineage>
        <taxon>Eukaryota</taxon>
        <taxon>Metazoa</taxon>
        <taxon>Ecdysozoa</taxon>
        <taxon>Arthropoda</taxon>
        <taxon>Chelicerata</taxon>
        <taxon>Arachnida</taxon>
        <taxon>Acari</taxon>
        <taxon>Parasitiformes</taxon>
        <taxon>Ixodida</taxon>
        <taxon>Ixodoidea</taxon>
        <taxon>Ixodidae</taxon>
        <taxon>Rhipicephalinae</taxon>
        <taxon>Rhipicephalus</taxon>
        <taxon>Boophilus</taxon>
    </lineage>
</organism>
<dbReference type="AlphaFoldDB" id="A0A9J6EZE9"/>
<name>A0A9J6EZE9_RHIMP</name>
<dbReference type="Gene3D" id="3.40.390.10">
    <property type="entry name" value="Collagenase (Catalytic Domain)"/>
    <property type="match status" value="1"/>
</dbReference>
<gene>
    <name evidence="2" type="ORF">HPB51_007807</name>
</gene>
<keyword evidence="3" id="KW-1185">Reference proteome</keyword>
<feature type="domain" description="Peptidase M13 C-terminal" evidence="1">
    <location>
        <begin position="77"/>
        <end position="131"/>
    </location>
</feature>
<accession>A0A9J6EZE9</accession>
<dbReference type="Proteomes" id="UP000821866">
    <property type="component" value="Chromosome 1"/>
</dbReference>
<dbReference type="GO" id="GO:0004222">
    <property type="term" value="F:metalloendopeptidase activity"/>
    <property type="evidence" value="ECO:0007669"/>
    <property type="project" value="InterPro"/>
</dbReference>
<protein>
    <recommendedName>
        <fullName evidence="1">Peptidase M13 C-terminal domain-containing protein</fullName>
    </recommendedName>
</protein>
<comment type="caution">
    <text evidence="2">The sequence shown here is derived from an EMBL/GenBank/DDBJ whole genome shotgun (WGS) entry which is preliminary data.</text>
</comment>
<dbReference type="InterPro" id="IPR024079">
    <property type="entry name" value="MetalloPept_cat_dom_sf"/>
</dbReference>
<dbReference type="InterPro" id="IPR018497">
    <property type="entry name" value="Peptidase_M13_C"/>
</dbReference>
<evidence type="ECO:0000313" key="2">
    <source>
        <dbReference type="EMBL" id="KAH8039607.1"/>
    </source>
</evidence>
<proteinExistence type="predicted"/>